<dbReference type="STRING" id="135208.A0A4Y9ZUU3"/>
<evidence type="ECO:0000313" key="1">
    <source>
        <dbReference type="EMBL" id="TFY78355.1"/>
    </source>
</evidence>
<comment type="caution">
    <text evidence="1">The sequence shown here is derived from an EMBL/GenBank/DDBJ whole genome shotgun (WGS) entry which is preliminary data.</text>
</comment>
<organism evidence="1 2">
    <name type="scientific">Hericium alpestre</name>
    <dbReference type="NCBI Taxonomy" id="135208"/>
    <lineage>
        <taxon>Eukaryota</taxon>
        <taxon>Fungi</taxon>
        <taxon>Dikarya</taxon>
        <taxon>Basidiomycota</taxon>
        <taxon>Agaricomycotina</taxon>
        <taxon>Agaricomycetes</taxon>
        <taxon>Russulales</taxon>
        <taxon>Hericiaceae</taxon>
        <taxon>Hericium</taxon>
    </lineage>
</organism>
<protein>
    <submittedName>
        <fullName evidence="1">Uncharacterized protein</fullName>
    </submittedName>
</protein>
<dbReference type="AlphaFoldDB" id="A0A4Y9ZUU3"/>
<name>A0A4Y9ZUU3_9AGAM</name>
<dbReference type="OrthoDB" id="3257768at2759"/>
<proteinExistence type="predicted"/>
<dbReference type="Proteomes" id="UP000298061">
    <property type="component" value="Unassembled WGS sequence"/>
</dbReference>
<gene>
    <name evidence="1" type="ORF">EWM64_g5653</name>
</gene>
<accession>A0A4Y9ZUU3</accession>
<reference evidence="1 2" key="1">
    <citation type="submission" date="2019-02" db="EMBL/GenBank/DDBJ databases">
        <title>Genome sequencing of the rare red list fungi Hericium alpestre (H. flagellum).</title>
        <authorList>
            <person name="Buettner E."/>
            <person name="Kellner H."/>
        </authorList>
    </citation>
    <scope>NUCLEOTIDE SEQUENCE [LARGE SCALE GENOMIC DNA]</scope>
    <source>
        <strain evidence="1 2">DSM 108284</strain>
    </source>
</reference>
<dbReference type="Pfam" id="PF18758">
    <property type="entry name" value="KDZ"/>
    <property type="match status" value="1"/>
</dbReference>
<evidence type="ECO:0000313" key="2">
    <source>
        <dbReference type="Proteomes" id="UP000298061"/>
    </source>
</evidence>
<dbReference type="InterPro" id="IPR040521">
    <property type="entry name" value="KDZ"/>
</dbReference>
<sequence>MHPCQFAAAHPKTKGAWADVFEDPNNLDIFSLLMTETGDALVYLDSSLEYLNCVRLAVEGISKSSSEWRQGDPLLNLKLRDIINMKEAQEAVGSLLLMASSWPEWAAPFLASVFISDSEHNWSNTNGAASSTKEMGPGARHDTLDNYCGHSNWQKVVQMGHQLLRRLKAAIPEARDQQQLFADYTAALEENHDDQIQEWTELIQQWEKEPKGPNPYQSTAKKVILTSVCQALATTDRPDTGDAEDQDSWAQFILLRFKIEEMQASLRWKDQEHEQESSAKLQESKTTILRMIRHFRADQDIYMHGISQLVPADEDGSTHTTRSPEKIRLFLPSGLSSSAREEYCPSALSSVEAQLRYAAAFDALDNLRQQLWIQTYMSRFKLRQIHGQQPNTRARAVQVSIDQKVNKAAESYCRAREAYRRLVGGGDWEAVLQELKPEDKHSLGERVLKERDQMEQNKVKATTGYGMVTRQNFQIEWLKAHARALRWREEVQLLDSEMSQTMRMTPQGPLTLFLQKA</sequence>
<dbReference type="EMBL" id="SFCI01000696">
    <property type="protein sequence ID" value="TFY78355.1"/>
    <property type="molecule type" value="Genomic_DNA"/>
</dbReference>
<keyword evidence="2" id="KW-1185">Reference proteome</keyword>